<evidence type="ECO:0000313" key="2">
    <source>
        <dbReference type="Proteomes" id="UP000054771"/>
    </source>
</evidence>
<sequence>MASRTDWLAKLFDLVLRGKRPVTTVDNFTLLVEAIVGKNNHAVCVERIVANPAARNVIHGGIDSTPRPTS</sequence>
<dbReference type="AlphaFoldDB" id="A0A0U5CBY7"/>
<reference evidence="2" key="1">
    <citation type="journal article" date="2016" name="Genome Announc.">
        <title>Draft genome sequences of fungus Aspergillus calidoustus.</title>
        <authorList>
            <person name="Horn F."/>
            <person name="Linde J."/>
            <person name="Mattern D.J."/>
            <person name="Walther G."/>
            <person name="Guthke R."/>
            <person name="Scherlach K."/>
            <person name="Martin K."/>
            <person name="Brakhage A.A."/>
            <person name="Petzke L."/>
            <person name="Valiante V."/>
        </authorList>
    </citation>
    <scope>NUCLEOTIDE SEQUENCE [LARGE SCALE GENOMIC DNA]</scope>
    <source>
        <strain evidence="2">SF006504</strain>
    </source>
</reference>
<keyword evidence="2" id="KW-1185">Reference proteome</keyword>
<protein>
    <submittedName>
        <fullName evidence="1">Uncharacterized protein</fullName>
    </submittedName>
</protein>
<organism evidence="1 2">
    <name type="scientific">Aspergillus calidoustus</name>
    <dbReference type="NCBI Taxonomy" id="454130"/>
    <lineage>
        <taxon>Eukaryota</taxon>
        <taxon>Fungi</taxon>
        <taxon>Dikarya</taxon>
        <taxon>Ascomycota</taxon>
        <taxon>Pezizomycotina</taxon>
        <taxon>Eurotiomycetes</taxon>
        <taxon>Eurotiomycetidae</taxon>
        <taxon>Eurotiales</taxon>
        <taxon>Aspergillaceae</taxon>
        <taxon>Aspergillus</taxon>
        <taxon>Aspergillus subgen. Nidulantes</taxon>
    </lineage>
</organism>
<dbReference type="EMBL" id="CDMC01000008">
    <property type="protein sequence ID" value="CEL07084.1"/>
    <property type="molecule type" value="Genomic_DNA"/>
</dbReference>
<accession>A0A0U5CBY7</accession>
<dbReference type="Proteomes" id="UP000054771">
    <property type="component" value="Unassembled WGS sequence"/>
</dbReference>
<name>A0A0U5CBY7_ASPCI</name>
<gene>
    <name evidence="1" type="ORF">ASPCAL10248</name>
</gene>
<evidence type="ECO:0000313" key="1">
    <source>
        <dbReference type="EMBL" id="CEL07084.1"/>
    </source>
</evidence>
<proteinExistence type="predicted"/>